<dbReference type="InterPro" id="IPR000412">
    <property type="entry name" value="ABC_2_transport"/>
</dbReference>
<reference evidence="8 9" key="1">
    <citation type="submission" date="2016-12" db="EMBL/GenBank/DDBJ databases">
        <title>Genomic comparison of strains in the 'Actinomyces naeslundii' group.</title>
        <authorList>
            <person name="Mughal S.R."/>
            <person name="Do T."/>
            <person name="Gilbert S.C."/>
            <person name="Witherden E.A."/>
            <person name="Didelot X."/>
            <person name="Beighton D."/>
        </authorList>
    </citation>
    <scope>NUCLEOTIDE SEQUENCE [LARGE SCALE GENOMIC DNA]</scope>
    <source>
        <strain evidence="8 9">S64C</strain>
    </source>
</reference>
<proteinExistence type="inferred from homology"/>
<dbReference type="Pfam" id="PF01061">
    <property type="entry name" value="ABC2_membrane"/>
    <property type="match status" value="1"/>
</dbReference>
<feature type="transmembrane region" description="Helical" evidence="6">
    <location>
        <begin position="133"/>
        <end position="152"/>
    </location>
</feature>
<dbReference type="GO" id="GO:0046677">
    <property type="term" value="P:response to antibiotic"/>
    <property type="evidence" value="ECO:0007669"/>
    <property type="project" value="UniProtKB-KW"/>
</dbReference>
<comment type="caution">
    <text evidence="6">Lacks conserved residue(s) required for the propagation of feature annotation.</text>
</comment>
<feature type="transmembrane region" description="Helical" evidence="6">
    <location>
        <begin position="250"/>
        <end position="270"/>
    </location>
</feature>
<keyword evidence="3 6" id="KW-1133">Transmembrane helix</keyword>
<protein>
    <recommendedName>
        <fullName evidence="6">Transport permease protein</fullName>
    </recommendedName>
</protein>
<feature type="domain" description="ABC transmembrane type-2" evidence="7">
    <location>
        <begin position="47"/>
        <end position="275"/>
    </location>
</feature>
<keyword evidence="4 6" id="KW-0472">Membrane</keyword>
<dbReference type="PROSITE" id="PS51012">
    <property type="entry name" value="ABC_TM2"/>
    <property type="match status" value="1"/>
</dbReference>
<gene>
    <name evidence="8" type="ORF">BKH32_11855</name>
</gene>
<evidence type="ECO:0000256" key="4">
    <source>
        <dbReference type="ARBA" id="ARBA00023136"/>
    </source>
</evidence>
<comment type="subcellular location">
    <subcellularLocation>
        <location evidence="6">Cell membrane</location>
        <topology evidence="6">Multi-pass membrane protein</topology>
    </subcellularLocation>
    <subcellularLocation>
        <location evidence="1">Membrane</location>
        <topology evidence="1">Multi-pass membrane protein</topology>
    </subcellularLocation>
</comment>
<evidence type="ECO:0000256" key="1">
    <source>
        <dbReference type="ARBA" id="ARBA00004141"/>
    </source>
</evidence>
<evidence type="ECO:0000313" key="8">
    <source>
        <dbReference type="EMBL" id="OLL13818.1"/>
    </source>
</evidence>
<dbReference type="PANTHER" id="PTHR43229">
    <property type="entry name" value="NODULATION PROTEIN J"/>
    <property type="match status" value="1"/>
</dbReference>
<dbReference type="PIRSF" id="PIRSF006648">
    <property type="entry name" value="DrrB"/>
    <property type="match status" value="1"/>
</dbReference>
<dbReference type="AlphaFoldDB" id="A0A1Q8HYB6"/>
<organism evidence="8 9">
    <name type="scientific">Actinomyces oris</name>
    <dbReference type="NCBI Taxonomy" id="544580"/>
    <lineage>
        <taxon>Bacteria</taxon>
        <taxon>Bacillati</taxon>
        <taxon>Actinomycetota</taxon>
        <taxon>Actinomycetes</taxon>
        <taxon>Actinomycetales</taxon>
        <taxon>Actinomycetaceae</taxon>
        <taxon>Actinomyces</taxon>
    </lineage>
</organism>
<dbReference type="PANTHER" id="PTHR43229:SF2">
    <property type="entry name" value="NODULATION PROTEIN J"/>
    <property type="match status" value="1"/>
</dbReference>
<dbReference type="RefSeq" id="WP_075250210.1">
    <property type="nucleotide sequence ID" value="NZ_MSGO01000061.1"/>
</dbReference>
<dbReference type="Proteomes" id="UP000185736">
    <property type="component" value="Unassembled WGS sequence"/>
</dbReference>
<dbReference type="InterPro" id="IPR051784">
    <property type="entry name" value="Nod_factor_ABC_transporter"/>
</dbReference>
<evidence type="ECO:0000259" key="7">
    <source>
        <dbReference type="PROSITE" id="PS51012"/>
    </source>
</evidence>
<feature type="transmembrane region" description="Helical" evidence="6">
    <location>
        <begin position="158"/>
        <end position="180"/>
    </location>
</feature>
<feature type="transmembrane region" description="Helical" evidence="6">
    <location>
        <begin position="192"/>
        <end position="211"/>
    </location>
</feature>
<keyword evidence="5" id="KW-0046">Antibiotic resistance</keyword>
<evidence type="ECO:0000313" key="9">
    <source>
        <dbReference type="Proteomes" id="UP000185736"/>
    </source>
</evidence>
<keyword evidence="2 6" id="KW-0812">Transmembrane</keyword>
<evidence type="ECO:0000256" key="3">
    <source>
        <dbReference type="ARBA" id="ARBA00022989"/>
    </source>
</evidence>
<comment type="caution">
    <text evidence="8">The sequence shown here is derived from an EMBL/GenBank/DDBJ whole genome shotgun (WGS) entry which is preliminary data.</text>
</comment>
<dbReference type="InterPro" id="IPR013525">
    <property type="entry name" value="ABC2_TM"/>
</dbReference>
<accession>A0A1Q8HYB6</accession>
<dbReference type="GO" id="GO:0140359">
    <property type="term" value="F:ABC-type transporter activity"/>
    <property type="evidence" value="ECO:0007669"/>
    <property type="project" value="InterPro"/>
</dbReference>
<sequence>MTVSATATTPTSTSLSPSVPRFSEARLIPDTLAMAWRSLITMVRNPGESFDVLLQPIMFTVMFGELFGGAIAGDVKAYLPTIVPGLVIMNALTTSQSVGVDLREDMDKGVFDRFRTMPMSRIAPVLGPMVSDVLRYLICTSLTVLTGCVLGYRPVNGWSGTLGAIALATGCAWAIAWIFLLLGTIFSSAQAVTSFSVIIMFPLTFLSNAMVPTSTLPGWLKVFVRNNPVSHIVDGCRYLLDGTAGSAGDVRAAIIGSLLVLAVMAPLTVVRYQRRNA</sequence>
<keyword evidence="6" id="KW-1003">Cell membrane</keyword>
<dbReference type="EMBL" id="MSGO01000061">
    <property type="protein sequence ID" value="OLL13818.1"/>
    <property type="molecule type" value="Genomic_DNA"/>
</dbReference>
<comment type="similarity">
    <text evidence="6">Belongs to the ABC-2 integral membrane protein family.</text>
</comment>
<name>A0A1Q8HYB6_9ACTO</name>
<evidence type="ECO:0000256" key="6">
    <source>
        <dbReference type="RuleBase" id="RU361157"/>
    </source>
</evidence>
<dbReference type="GO" id="GO:0043190">
    <property type="term" value="C:ATP-binding cassette (ABC) transporter complex"/>
    <property type="evidence" value="ECO:0007669"/>
    <property type="project" value="InterPro"/>
</dbReference>
<evidence type="ECO:0000256" key="5">
    <source>
        <dbReference type="ARBA" id="ARBA00023251"/>
    </source>
</evidence>
<dbReference type="InterPro" id="IPR047817">
    <property type="entry name" value="ABC2_TM_bact-type"/>
</dbReference>
<evidence type="ECO:0000256" key="2">
    <source>
        <dbReference type="ARBA" id="ARBA00022692"/>
    </source>
</evidence>
<keyword evidence="6" id="KW-0813">Transport</keyword>